<dbReference type="AlphaFoldDB" id="A0A8J6CBN2"/>
<accession>A0A8J6CBN2</accession>
<dbReference type="OrthoDB" id="10263073at2759"/>
<dbReference type="InterPro" id="IPR014710">
    <property type="entry name" value="RmlC-like_jellyroll"/>
</dbReference>
<dbReference type="Proteomes" id="UP000751190">
    <property type="component" value="Unassembled WGS sequence"/>
</dbReference>
<organism evidence="4 5">
    <name type="scientific">Diacronema lutheri</name>
    <name type="common">Unicellular marine alga</name>
    <name type="synonym">Monochrysis lutheri</name>
    <dbReference type="NCBI Taxonomy" id="2081491"/>
    <lineage>
        <taxon>Eukaryota</taxon>
        <taxon>Haptista</taxon>
        <taxon>Haptophyta</taxon>
        <taxon>Pavlovophyceae</taxon>
        <taxon>Pavlovales</taxon>
        <taxon>Pavlovaceae</taxon>
        <taxon>Diacronema</taxon>
    </lineage>
</organism>
<dbReference type="InterPro" id="IPR013096">
    <property type="entry name" value="Cupin_2"/>
</dbReference>
<feature type="domain" description="Cupin type-2" evidence="3">
    <location>
        <begin position="93"/>
        <end position="167"/>
    </location>
</feature>
<dbReference type="InterPro" id="IPR011051">
    <property type="entry name" value="RmlC_Cupin_sf"/>
</dbReference>
<comment type="caution">
    <text evidence="4">The sequence shown here is derived from an EMBL/GenBank/DDBJ whole genome shotgun (WGS) entry which is preliminary data.</text>
</comment>
<name>A0A8J6CBN2_DIALT</name>
<feature type="region of interest" description="Disordered" evidence="2">
    <location>
        <begin position="1"/>
        <end position="35"/>
    </location>
</feature>
<feature type="region of interest" description="Disordered" evidence="2">
    <location>
        <begin position="258"/>
        <end position="279"/>
    </location>
</feature>
<dbReference type="EMBL" id="JAGTXO010000007">
    <property type="protein sequence ID" value="KAG8466734.1"/>
    <property type="molecule type" value="Genomic_DNA"/>
</dbReference>
<evidence type="ECO:0000256" key="2">
    <source>
        <dbReference type="SAM" id="MobiDB-lite"/>
    </source>
</evidence>
<evidence type="ECO:0000256" key="1">
    <source>
        <dbReference type="ARBA" id="ARBA00022723"/>
    </source>
</evidence>
<dbReference type="PANTHER" id="PTHR35848">
    <property type="entry name" value="OXALATE-BINDING PROTEIN"/>
    <property type="match status" value="1"/>
</dbReference>
<reference evidence="4" key="1">
    <citation type="submission" date="2021-05" db="EMBL/GenBank/DDBJ databases">
        <title>The genome of the haptophyte Pavlova lutheri (Diacronema luteri, Pavlovales) - a model for lipid biosynthesis in eukaryotic algae.</title>
        <authorList>
            <person name="Hulatt C.J."/>
            <person name="Posewitz M.C."/>
        </authorList>
    </citation>
    <scope>NUCLEOTIDE SEQUENCE</scope>
    <source>
        <strain evidence="4">NIVA-4/92</strain>
    </source>
</reference>
<dbReference type="Pfam" id="PF07883">
    <property type="entry name" value="Cupin_2"/>
    <property type="match status" value="1"/>
</dbReference>
<dbReference type="GO" id="GO:0046872">
    <property type="term" value="F:metal ion binding"/>
    <property type="evidence" value="ECO:0007669"/>
    <property type="project" value="UniProtKB-KW"/>
</dbReference>
<evidence type="ECO:0000313" key="5">
    <source>
        <dbReference type="Proteomes" id="UP000751190"/>
    </source>
</evidence>
<dbReference type="InterPro" id="IPR051610">
    <property type="entry name" value="GPI/OXD"/>
</dbReference>
<evidence type="ECO:0000259" key="3">
    <source>
        <dbReference type="Pfam" id="PF07883"/>
    </source>
</evidence>
<keyword evidence="5" id="KW-1185">Reference proteome</keyword>
<keyword evidence="1" id="KW-0479">Metal-binding</keyword>
<sequence>MGDAAEHARKKARTASRVAGKQPATSTSTKRTTRRPTQFVAEATVPWMRVPDDMYGPTFDRADALSWESTGRRKTLSSHAADGAPLPKLGCSLCELEPGNTMWPFHYHLGSHEAIYVLSGSGVMRWGYPVSKMVPVAEGDFIGMPPGPECAHQLTNTGTTVLRYLCMDSKAHPDVTVLPDSQKYGVVAAVPPHDGRAHHLHTAFFSVEDAKPFFDGEDDFGTIHFGVDAGRTPGSVENVYVLGGMKEVENEAMAGAGMVRPPHRHEPYRNFGRKEHHPH</sequence>
<evidence type="ECO:0000313" key="4">
    <source>
        <dbReference type="EMBL" id="KAG8466734.1"/>
    </source>
</evidence>
<dbReference type="SUPFAM" id="SSF51182">
    <property type="entry name" value="RmlC-like cupins"/>
    <property type="match status" value="1"/>
</dbReference>
<proteinExistence type="predicted"/>
<gene>
    <name evidence="4" type="ORF">KFE25_008113</name>
</gene>
<protein>
    <recommendedName>
        <fullName evidence="3">Cupin type-2 domain-containing protein</fullName>
    </recommendedName>
</protein>
<dbReference type="Gene3D" id="2.60.120.10">
    <property type="entry name" value="Jelly Rolls"/>
    <property type="match status" value="1"/>
</dbReference>
<dbReference type="PANTHER" id="PTHR35848:SF6">
    <property type="entry name" value="CUPIN TYPE-2 DOMAIN-CONTAINING PROTEIN"/>
    <property type="match status" value="1"/>
</dbReference>